<keyword evidence="3" id="KW-1185">Reference proteome</keyword>
<feature type="compositionally biased region" description="Polar residues" evidence="1">
    <location>
        <begin position="230"/>
        <end position="243"/>
    </location>
</feature>
<feature type="region of interest" description="Disordered" evidence="1">
    <location>
        <begin position="187"/>
        <end position="291"/>
    </location>
</feature>
<dbReference type="Proteomes" id="UP001187192">
    <property type="component" value="Unassembled WGS sequence"/>
</dbReference>
<accession>A0AA88J0C8</accession>
<evidence type="ECO:0000313" key="2">
    <source>
        <dbReference type="EMBL" id="GMN58432.1"/>
    </source>
</evidence>
<name>A0AA88J0C8_FICCA</name>
<gene>
    <name evidence="2" type="ORF">TIFTF001_027524</name>
</gene>
<dbReference type="EMBL" id="BTGU01000078">
    <property type="protein sequence ID" value="GMN58432.1"/>
    <property type="molecule type" value="Genomic_DNA"/>
</dbReference>
<sequence length="515" mass="56619">MMDFNMEVKLGLWTRVVVKFRYGVKVEFQGRILEWGLGLSFEMEVEVSGQWSGSGFENGCYGRILEQGSRSESGFKTKVGGRFQDRARGRVLELGSGSGLGFRRRVGIEFLGRSRGRGRVLGWGSSLVLRQGSGSGLGFEVESGSSFETWVRIRVRFGVGVGFQVRVMSGFETGVWSGFRMKVRVGFQDPDSDSDPNPNPCPKTATPTPSRNPTPLLTYVSKLDLDPDSETQPQPLFLNTTPTPKLDPGPRLEYRPQPDLCLESRPQKLTPTSTPASKLKPNPYTDADPVPKPDLTVLKPNSGPGSSSLSFLSLPRRTFVLGKSPSPCRRRHRQVVVTVAGLTAQITLALPSFVSPLNVVRSPECNPPVRFAGGDVTARVAIGLCHSISSLFVFSDRRSLSRRRSRRLGDLQDRQSQPPAARSRCSLSLLHLRLRNLGQRRLQTPGDPHLHRGRSSSSEPPAASRCLPGDTSSQLDEVAAETFATITANQPDYALVNDEEEELNGLLGDEFKNRK</sequence>
<dbReference type="AlphaFoldDB" id="A0AA88J0C8"/>
<feature type="compositionally biased region" description="Low complexity" evidence="1">
    <location>
        <begin position="455"/>
        <end position="465"/>
    </location>
</feature>
<evidence type="ECO:0000313" key="3">
    <source>
        <dbReference type="Proteomes" id="UP001187192"/>
    </source>
</evidence>
<feature type="region of interest" description="Disordered" evidence="1">
    <location>
        <begin position="440"/>
        <end position="471"/>
    </location>
</feature>
<reference evidence="2" key="1">
    <citation type="submission" date="2023-07" db="EMBL/GenBank/DDBJ databases">
        <title>draft genome sequence of fig (Ficus carica).</title>
        <authorList>
            <person name="Takahashi T."/>
            <person name="Nishimura K."/>
        </authorList>
    </citation>
    <scope>NUCLEOTIDE SEQUENCE</scope>
</reference>
<feature type="region of interest" description="Disordered" evidence="1">
    <location>
        <begin position="404"/>
        <end position="423"/>
    </location>
</feature>
<proteinExistence type="predicted"/>
<organism evidence="2 3">
    <name type="scientific">Ficus carica</name>
    <name type="common">Common fig</name>
    <dbReference type="NCBI Taxonomy" id="3494"/>
    <lineage>
        <taxon>Eukaryota</taxon>
        <taxon>Viridiplantae</taxon>
        <taxon>Streptophyta</taxon>
        <taxon>Embryophyta</taxon>
        <taxon>Tracheophyta</taxon>
        <taxon>Spermatophyta</taxon>
        <taxon>Magnoliopsida</taxon>
        <taxon>eudicotyledons</taxon>
        <taxon>Gunneridae</taxon>
        <taxon>Pentapetalae</taxon>
        <taxon>rosids</taxon>
        <taxon>fabids</taxon>
        <taxon>Rosales</taxon>
        <taxon>Moraceae</taxon>
        <taxon>Ficeae</taxon>
        <taxon>Ficus</taxon>
    </lineage>
</organism>
<feature type="compositionally biased region" description="Polar residues" evidence="1">
    <location>
        <begin position="267"/>
        <end position="276"/>
    </location>
</feature>
<comment type="caution">
    <text evidence="2">The sequence shown here is derived from an EMBL/GenBank/DDBJ whole genome shotgun (WGS) entry which is preliminary data.</text>
</comment>
<feature type="compositionally biased region" description="Polar residues" evidence="1">
    <location>
        <begin position="205"/>
        <end position="215"/>
    </location>
</feature>
<protein>
    <submittedName>
        <fullName evidence="2">Uncharacterized protein</fullName>
    </submittedName>
</protein>
<evidence type="ECO:0000256" key="1">
    <source>
        <dbReference type="SAM" id="MobiDB-lite"/>
    </source>
</evidence>